<feature type="coiled-coil region" evidence="1">
    <location>
        <begin position="22"/>
        <end position="49"/>
    </location>
</feature>
<sequence length="79" mass="8859">MVHDDSTGLGPEVVGPCPEDLRRQANERLETAELDIQRSDEAVEELSRTLSDFKAMWEKNGFGEDLVKIFKAPLRGSRA</sequence>
<dbReference type="Proteomes" id="UP000247284">
    <property type="component" value="Segment"/>
</dbReference>
<dbReference type="GeneID" id="54992546"/>
<accession>A0A2U8UUA5</accession>
<reference evidence="3" key="1">
    <citation type="submission" date="2018-04" db="EMBL/GenBank/DDBJ databases">
        <authorList>
            <person name="Go L.Y."/>
            <person name="Mitchell J.A."/>
        </authorList>
    </citation>
    <scope>NUCLEOTIDE SEQUENCE [LARGE SCALE GENOMIC DNA]</scope>
</reference>
<protein>
    <submittedName>
        <fullName evidence="2">Uncharacterized protein</fullName>
    </submittedName>
</protein>
<dbReference type="KEGG" id="vg:54992546"/>
<dbReference type="EMBL" id="MH183162">
    <property type="protein sequence ID" value="AWN07750.1"/>
    <property type="molecule type" value="Genomic_DNA"/>
</dbReference>
<organism evidence="2 3">
    <name type="scientific">Microbacterium phage Hendrix</name>
    <dbReference type="NCBI Taxonomy" id="2182341"/>
    <lineage>
        <taxon>Viruses</taxon>
        <taxon>Duplodnaviria</taxon>
        <taxon>Heunggongvirae</taxon>
        <taxon>Uroviricota</taxon>
        <taxon>Caudoviricetes</taxon>
        <taxon>Rogerhendrixvirus</taxon>
        <taxon>Rogerhendrixvirus hendrix</taxon>
    </lineage>
</organism>
<keyword evidence="1" id="KW-0175">Coiled coil</keyword>
<proteinExistence type="predicted"/>
<evidence type="ECO:0000313" key="3">
    <source>
        <dbReference type="Proteomes" id="UP000247284"/>
    </source>
</evidence>
<name>A0A2U8UUA5_9CAUD</name>
<gene>
    <name evidence="2" type="primary">79</name>
    <name evidence="2" type="ORF">PBI_HENDRIX_79</name>
</gene>
<keyword evidence="3" id="KW-1185">Reference proteome</keyword>
<evidence type="ECO:0000313" key="2">
    <source>
        <dbReference type="EMBL" id="AWN07750.1"/>
    </source>
</evidence>
<evidence type="ECO:0000256" key="1">
    <source>
        <dbReference type="SAM" id="Coils"/>
    </source>
</evidence>
<dbReference type="RefSeq" id="YP_009802017.1">
    <property type="nucleotide sequence ID" value="NC_047977.1"/>
</dbReference>